<dbReference type="PANTHER" id="PTHR11614">
    <property type="entry name" value="PHOSPHOLIPASE-RELATED"/>
    <property type="match status" value="1"/>
</dbReference>
<protein>
    <submittedName>
        <fullName evidence="2">Short chain dehydrogenase</fullName>
    </submittedName>
</protein>
<dbReference type="InterPro" id="IPR051044">
    <property type="entry name" value="MAG_DAG_Lipase"/>
</dbReference>
<dbReference type="STRING" id="45065.Lgee_1598"/>
<dbReference type="SUPFAM" id="SSF53474">
    <property type="entry name" value="alpha/beta-Hydrolases"/>
    <property type="match status" value="1"/>
</dbReference>
<evidence type="ECO:0000259" key="1">
    <source>
        <dbReference type="Pfam" id="PF12146"/>
    </source>
</evidence>
<accession>A0A0W0TSF1</accession>
<proteinExistence type="predicted"/>
<feature type="domain" description="Serine aminopeptidase S33" evidence="1">
    <location>
        <begin position="238"/>
        <end position="361"/>
    </location>
</feature>
<dbReference type="AlphaFoldDB" id="A0A0W0TSF1"/>
<comment type="caution">
    <text evidence="2">The sequence shown here is derived from an EMBL/GenBank/DDBJ whole genome shotgun (WGS) entry which is preliminary data.</text>
</comment>
<dbReference type="PATRIC" id="fig|45065.4.peg.1733"/>
<gene>
    <name evidence="2" type="ORF">Lgee_1598</name>
</gene>
<name>A0A0W0TSF1_9GAMM</name>
<dbReference type="Proteomes" id="UP000054785">
    <property type="component" value="Unassembled WGS sequence"/>
</dbReference>
<organism evidence="2 3">
    <name type="scientific">Legionella geestiana</name>
    <dbReference type="NCBI Taxonomy" id="45065"/>
    <lineage>
        <taxon>Bacteria</taxon>
        <taxon>Pseudomonadati</taxon>
        <taxon>Pseudomonadota</taxon>
        <taxon>Gammaproteobacteria</taxon>
        <taxon>Legionellales</taxon>
        <taxon>Legionellaceae</taxon>
        <taxon>Legionella</taxon>
    </lineage>
</organism>
<dbReference type="InterPro" id="IPR029058">
    <property type="entry name" value="AB_hydrolase_fold"/>
</dbReference>
<dbReference type="InterPro" id="IPR022742">
    <property type="entry name" value="Hydrolase_4"/>
</dbReference>
<dbReference type="EMBL" id="LNYC01000063">
    <property type="protein sequence ID" value="KTC98521.1"/>
    <property type="molecule type" value="Genomic_DNA"/>
</dbReference>
<dbReference type="Pfam" id="PF12146">
    <property type="entry name" value="Hydrolase_4"/>
    <property type="match status" value="1"/>
</dbReference>
<evidence type="ECO:0000313" key="3">
    <source>
        <dbReference type="Proteomes" id="UP000054785"/>
    </source>
</evidence>
<reference evidence="2 3" key="1">
    <citation type="submission" date="2015-11" db="EMBL/GenBank/DDBJ databases">
        <title>Genomic analysis of 38 Legionella species identifies large and diverse effector repertoires.</title>
        <authorList>
            <person name="Burstein D."/>
            <person name="Amaro F."/>
            <person name="Zusman T."/>
            <person name="Lifshitz Z."/>
            <person name="Cohen O."/>
            <person name="Gilbert J.A."/>
            <person name="Pupko T."/>
            <person name="Shuman H.A."/>
            <person name="Segal G."/>
        </authorList>
    </citation>
    <scope>NUCLEOTIDE SEQUENCE [LARGE SCALE GENOMIC DNA]</scope>
    <source>
        <strain evidence="2 3">ATCC 49504</strain>
    </source>
</reference>
<evidence type="ECO:0000313" key="2">
    <source>
        <dbReference type="EMBL" id="KTC98521.1"/>
    </source>
</evidence>
<keyword evidence="3" id="KW-1185">Reference proteome</keyword>
<dbReference type="OrthoDB" id="9779853at2"/>
<dbReference type="Gene3D" id="3.40.50.1820">
    <property type="entry name" value="alpha/beta hydrolase"/>
    <property type="match status" value="1"/>
</dbReference>
<dbReference type="RefSeq" id="WP_028385723.1">
    <property type="nucleotide sequence ID" value="NZ_CAAAHN010000006.1"/>
</dbReference>
<sequence length="484" mass="54806">MPLNPIVDTPENTRHFQPMHAALEAPILADSLRARIHSGIEQYRQRHPLRSKSAHRIQSIERIYEICRNAQGDEQLLEALEDYFISEDFYCGPWDRSILEECIVAAIAAGTDIEAPFGFYPPNQPSINRQAQETITIAYELADFVEYAIDKYVQQTVLEEKPYRSDDITRIRNILAQENTPEEKAEALSNYLNSPSFTRSFNSQLKKYLLSALKYAAETERQVAIRPWALPSVNDENPPAKILIYVHGWHDSLNSAEPLAKEALKHGYTVIAYDNRGHGRDAERAVRGISTDKLRIDFRKFLKHVHEHYPEASIALAGHSMGGAILTTEKAFIERQEYVKSVSLIAPAVMSSFGRLISPVKIFYRNMHADVLNAQRASDRFGGSGPSLFGLLRLMREASRALLALFSGVSRVSWKVYAGRKDISVNYREFEDLPEAQHVRFFARADHAMHVGHHRGSINRNILADMNAAMQPADELNARSFMAS</sequence>